<dbReference type="Pfam" id="PF02738">
    <property type="entry name" value="MoCoBD_1"/>
    <property type="match status" value="1"/>
</dbReference>
<keyword evidence="1" id="KW-0500">Molybdenum</keyword>
<dbReference type="InterPro" id="IPR046867">
    <property type="entry name" value="AldOxase/xan_DH_MoCoBD2"/>
</dbReference>
<evidence type="ECO:0000256" key="3">
    <source>
        <dbReference type="ARBA" id="ARBA00053029"/>
    </source>
</evidence>
<organism evidence="5 6">
    <name type="scientific">Candidatus Nephthysia bennettiae</name>
    <dbReference type="NCBI Taxonomy" id="3127016"/>
    <lineage>
        <taxon>Bacteria</taxon>
        <taxon>Bacillati</taxon>
        <taxon>Candidatus Dormiibacterota</taxon>
        <taxon>Candidatus Dormibacteria</taxon>
        <taxon>Candidatus Dormibacterales</taxon>
        <taxon>Candidatus Dormibacteraceae</taxon>
        <taxon>Candidatus Nephthysia</taxon>
    </lineage>
</organism>
<dbReference type="EMBL" id="JAEKNR010000149">
    <property type="protein sequence ID" value="MBJ7599374.1"/>
    <property type="molecule type" value="Genomic_DNA"/>
</dbReference>
<dbReference type="InterPro" id="IPR016208">
    <property type="entry name" value="Ald_Oxase/xanthine_DH-like"/>
</dbReference>
<dbReference type="RefSeq" id="WP_338202867.1">
    <property type="nucleotide sequence ID" value="NZ_JAEKNR010000149.1"/>
</dbReference>
<accession>A0A934NA43</accession>
<reference evidence="5" key="1">
    <citation type="submission" date="2020-10" db="EMBL/GenBank/DDBJ databases">
        <title>Ca. Dormibacterota MAGs.</title>
        <authorList>
            <person name="Montgomery K."/>
        </authorList>
    </citation>
    <scope>NUCLEOTIDE SEQUENCE [LARGE SCALE GENOMIC DNA]</scope>
    <source>
        <strain evidence="5">SC8812_S17_10</strain>
    </source>
</reference>
<dbReference type="PANTHER" id="PTHR11908">
    <property type="entry name" value="XANTHINE DEHYDROGENASE"/>
    <property type="match status" value="1"/>
</dbReference>
<dbReference type="InterPro" id="IPR008274">
    <property type="entry name" value="AldOxase/xan_DH_MoCoBD1"/>
</dbReference>
<dbReference type="SUPFAM" id="SSF56003">
    <property type="entry name" value="Molybdenum cofactor-binding domain"/>
    <property type="match status" value="1"/>
</dbReference>
<protein>
    <submittedName>
        <fullName evidence="5">Xanthine dehydrogenase family protein</fullName>
    </submittedName>
</protein>
<keyword evidence="2" id="KW-0560">Oxidoreductase</keyword>
<evidence type="ECO:0000256" key="1">
    <source>
        <dbReference type="ARBA" id="ARBA00022505"/>
    </source>
</evidence>
<dbReference type="SUPFAM" id="SSF54665">
    <property type="entry name" value="CO dehydrogenase molybdoprotein N-domain-like"/>
    <property type="match status" value="1"/>
</dbReference>
<dbReference type="InterPro" id="IPR037165">
    <property type="entry name" value="AldOxase/xan_DH_Mopterin-bd_sf"/>
</dbReference>
<evidence type="ECO:0000313" key="6">
    <source>
        <dbReference type="Proteomes" id="UP000612893"/>
    </source>
</evidence>
<dbReference type="FunFam" id="3.30.365.10:FF:000001">
    <property type="entry name" value="Xanthine dehydrogenase oxidase"/>
    <property type="match status" value="1"/>
</dbReference>
<comment type="cofactor">
    <cofactor evidence="3">
        <name>Mo-molybdopterin cytosine dinucleotide</name>
        <dbReference type="ChEBI" id="CHEBI:71308"/>
    </cofactor>
</comment>
<dbReference type="GO" id="GO:0016491">
    <property type="term" value="F:oxidoreductase activity"/>
    <property type="evidence" value="ECO:0007669"/>
    <property type="project" value="UniProtKB-KW"/>
</dbReference>
<dbReference type="Pfam" id="PF01315">
    <property type="entry name" value="Ald_Xan_dh_C"/>
    <property type="match status" value="1"/>
</dbReference>
<evidence type="ECO:0000259" key="4">
    <source>
        <dbReference type="SMART" id="SM01008"/>
    </source>
</evidence>
<dbReference type="AlphaFoldDB" id="A0A934NA43"/>
<evidence type="ECO:0000256" key="2">
    <source>
        <dbReference type="ARBA" id="ARBA00023002"/>
    </source>
</evidence>
<dbReference type="GO" id="GO:0005506">
    <property type="term" value="F:iron ion binding"/>
    <property type="evidence" value="ECO:0007669"/>
    <property type="project" value="InterPro"/>
</dbReference>
<dbReference type="Gene3D" id="3.30.365.10">
    <property type="entry name" value="Aldehyde oxidase/xanthine dehydrogenase, molybdopterin binding domain"/>
    <property type="match status" value="4"/>
</dbReference>
<evidence type="ECO:0000313" key="5">
    <source>
        <dbReference type="EMBL" id="MBJ7599374.1"/>
    </source>
</evidence>
<proteinExistence type="predicted"/>
<dbReference type="PANTHER" id="PTHR11908:SF132">
    <property type="entry name" value="ALDEHYDE OXIDASE 1-RELATED"/>
    <property type="match status" value="1"/>
</dbReference>
<dbReference type="Proteomes" id="UP000612893">
    <property type="component" value="Unassembled WGS sequence"/>
</dbReference>
<feature type="domain" description="Aldehyde oxidase/xanthine dehydrogenase a/b hammerhead" evidence="4">
    <location>
        <begin position="7"/>
        <end position="105"/>
    </location>
</feature>
<sequence length="686" mass="72949">MSSSIQTGGYLADQPSSGAVEVAFVRSPHPHAAILGVRGAGVTAGDLEVSALAVEGPGLTPRPWPVLADGRVRFVGEAVAAVWAPDRYRAEDMAAQVEVEYEPLEPEVRRSLFERDLAAGDTAAHFDRADRVIERSYRAARQAPLPLETRGVSAYPAGDRLTVWSSTQVPHILRRGLARALGLEESAIRVRVPRVGGGFGLKAHVFPEEIVVAALALRLRRPVRWIEDRQENLLASVHAHDNEVRLRAAFTARGRVLAVEADLRCDAGAYSVYPFSASLEPSTASSALFAAYGIEALRVTALAHTSHRCPVGAYRGVGTNTAVHATERLMDAIAAELGIDPLELRRRNAHARLPMTTPSGRYLDSGDYGALLDRLDEAAGYGDLRRLQSERRREGRLFGIGIALFNEHSGTGAREYRDRGVAEVPGVDACRVRVTEEGRIEVYTSSVEIGQGHLETCRRVVVQELGVPASRVDVIAGDSDACPPGTGAFVSRGAVGVLDALVRAVREAAERDLQPGTDLSVAVDPEQVFPAGAHLAVVEVDPVSYVPRVVRYVAVEDCGTLVDPESVAGQVRGGVAMGIGKVLLEEAVYAADGQFQTATLLDYLVPVAPDVPSIEMEHLQSPSPKTLLGSKGVGEAGTIGAFGAVANAVADAVVPLGAELARLPYSPARIFEAVAAAQDRKAPPRG</sequence>
<dbReference type="Gene3D" id="3.90.1170.50">
    <property type="entry name" value="Aldehyde oxidase/xanthine dehydrogenase, a/b hammerhead"/>
    <property type="match status" value="1"/>
</dbReference>
<comment type="caution">
    <text evidence="5">The sequence shown here is derived from an EMBL/GenBank/DDBJ whole genome shotgun (WGS) entry which is preliminary data.</text>
</comment>
<dbReference type="Pfam" id="PF20256">
    <property type="entry name" value="MoCoBD_2"/>
    <property type="match status" value="2"/>
</dbReference>
<gene>
    <name evidence="5" type="ORF">JF922_15020</name>
</gene>
<dbReference type="InterPro" id="IPR036856">
    <property type="entry name" value="Ald_Oxase/Xan_DH_a/b_sf"/>
</dbReference>
<keyword evidence="6" id="KW-1185">Reference proteome</keyword>
<dbReference type="InterPro" id="IPR000674">
    <property type="entry name" value="Ald_Oxase/Xan_DH_a/b"/>
</dbReference>
<dbReference type="SMART" id="SM01008">
    <property type="entry name" value="Ald_Xan_dh_C"/>
    <property type="match status" value="1"/>
</dbReference>
<name>A0A934NA43_9BACT</name>